<organism evidence="2 3">
    <name type="scientific">Polyangium spumosum</name>
    <dbReference type="NCBI Taxonomy" id="889282"/>
    <lineage>
        <taxon>Bacteria</taxon>
        <taxon>Pseudomonadati</taxon>
        <taxon>Myxococcota</taxon>
        <taxon>Polyangia</taxon>
        <taxon>Polyangiales</taxon>
        <taxon>Polyangiaceae</taxon>
        <taxon>Polyangium</taxon>
    </lineage>
</organism>
<dbReference type="Proteomes" id="UP000440224">
    <property type="component" value="Unassembled WGS sequence"/>
</dbReference>
<name>A0A6N7PZ53_9BACT</name>
<evidence type="ECO:0000313" key="3">
    <source>
        <dbReference type="Proteomes" id="UP000440224"/>
    </source>
</evidence>
<dbReference type="AlphaFoldDB" id="A0A6N7PZ53"/>
<sequence length="266" mass="27930">MAAALAGCTAEVGPEGEVAEAAGAIEIMNALNMNALNMNALNMNALNMNALNMNGLDPNSLSAIRDPGPNGDLAREFVKYAVSCSLASDQSFDFTWADAEEVEHPESYPGVLGLEPEWANGPLSLNGQRKVSACLAGLTNMYGVHVTISMRGPEAPLKIVDPAELQAYPNVEGAFWGNLWADTPHLYACYNGDTVANSRAHQRVCAAGQLNPDSSITECGMIDIVGPCSDVCEPVSSETGAHPTCLVNPGTQDPTTTEHVVTTALP</sequence>
<feature type="compositionally biased region" description="Polar residues" evidence="1">
    <location>
        <begin position="249"/>
        <end position="266"/>
    </location>
</feature>
<proteinExistence type="predicted"/>
<feature type="region of interest" description="Disordered" evidence="1">
    <location>
        <begin position="243"/>
        <end position="266"/>
    </location>
</feature>
<comment type="caution">
    <text evidence="2">The sequence shown here is derived from an EMBL/GenBank/DDBJ whole genome shotgun (WGS) entry which is preliminary data.</text>
</comment>
<protein>
    <submittedName>
        <fullName evidence="2">Uncharacterized protein</fullName>
    </submittedName>
</protein>
<keyword evidence="3" id="KW-1185">Reference proteome</keyword>
<gene>
    <name evidence="2" type="ORF">GF068_28155</name>
</gene>
<accession>A0A6N7PZ53</accession>
<dbReference type="EMBL" id="WJIE01000009">
    <property type="protein sequence ID" value="MRG95760.1"/>
    <property type="molecule type" value="Genomic_DNA"/>
</dbReference>
<evidence type="ECO:0000313" key="2">
    <source>
        <dbReference type="EMBL" id="MRG95760.1"/>
    </source>
</evidence>
<evidence type="ECO:0000256" key="1">
    <source>
        <dbReference type="SAM" id="MobiDB-lite"/>
    </source>
</evidence>
<reference evidence="2 3" key="1">
    <citation type="submission" date="2019-10" db="EMBL/GenBank/DDBJ databases">
        <title>A soil myxobacterium in the family Polyangiaceae.</title>
        <authorList>
            <person name="Li Y."/>
            <person name="Wang J."/>
        </authorList>
    </citation>
    <scope>NUCLEOTIDE SEQUENCE [LARGE SCALE GENOMIC DNA]</scope>
    <source>
        <strain evidence="2 3">DSM 14734</strain>
    </source>
</reference>
<dbReference type="OrthoDB" id="5503126at2"/>